<evidence type="ECO:0000313" key="2">
    <source>
        <dbReference type="Proteomes" id="UP001434337"/>
    </source>
</evidence>
<organism evidence="1 2">
    <name type="scientific">Propioniciclava soli</name>
    <dbReference type="NCBI Taxonomy" id="2775081"/>
    <lineage>
        <taxon>Bacteria</taxon>
        <taxon>Bacillati</taxon>
        <taxon>Actinomycetota</taxon>
        <taxon>Actinomycetes</taxon>
        <taxon>Propionibacteriales</taxon>
        <taxon>Propionibacteriaceae</taxon>
        <taxon>Propioniciclava</taxon>
    </lineage>
</organism>
<keyword evidence="2" id="KW-1185">Reference proteome</keyword>
<evidence type="ECO:0000313" key="1">
    <source>
        <dbReference type="EMBL" id="WZX00294.1"/>
    </source>
</evidence>
<name>A0ABZ3CC13_9ACTN</name>
<evidence type="ECO:0008006" key="3">
    <source>
        <dbReference type="Google" id="ProtNLM"/>
    </source>
</evidence>
<protein>
    <recommendedName>
        <fullName evidence="3">ATP-binding protein</fullName>
    </recommendedName>
</protein>
<gene>
    <name evidence="1" type="ORF">PCC79_08055</name>
</gene>
<reference evidence="1 2" key="1">
    <citation type="journal article" date="2023" name="Environ Microbiome">
        <title>A coral-associated actinobacterium mitigates coral bleaching under heat stress.</title>
        <authorList>
            <person name="Li J."/>
            <person name="Zou Y."/>
            <person name="Li Q."/>
            <person name="Zhang J."/>
            <person name="Bourne D.G."/>
            <person name="Lyu Y."/>
            <person name="Liu C."/>
            <person name="Zhang S."/>
        </authorList>
    </citation>
    <scope>NUCLEOTIDE SEQUENCE [LARGE SCALE GENOMIC DNA]</scope>
    <source>
        <strain evidence="1 2">SCSIO 13291</strain>
    </source>
</reference>
<sequence length="184" mass="20236">MERASTRLVILDEVHNIRSNRQAGMEAATTMKMFTDEIDATFVIAGIDLDRAELFQGEMGLQLDGRRRSHDMLGYARPKPNDESDPWLLFLDSWEHDLPLLKQKPGGLREEGSYIWDRTSGAVGSVRALLAGAARAAISSGTENIDRDVLDGIKIDAHAEAERVTRARSTASAKGSVARGKRAM</sequence>
<proteinExistence type="predicted"/>
<dbReference type="EMBL" id="CP115965">
    <property type="protein sequence ID" value="WZX00294.1"/>
    <property type="molecule type" value="Genomic_DNA"/>
</dbReference>
<accession>A0ABZ3CC13</accession>
<dbReference type="Proteomes" id="UP001434337">
    <property type="component" value="Chromosome"/>
</dbReference>
<dbReference type="RefSeq" id="WP_342373606.1">
    <property type="nucleotide sequence ID" value="NZ_CP115965.1"/>
</dbReference>